<name>A0A4Y3UHM2_9MICO</name>
<feature type="transmembrane region" description="Helical" evidence="1">
    <location>
        <begin position="450"/>
        <end position="468"/>
    </location>
</feature>
<evidence type="ECO:0000256" key="1">
    <source>
        <dbReference type="SAM" id="Phobius"/>
    </source>
</evidence>
<feature type="transmembrane region" description="Helical" evidence="1">
    <location>
        <begin position="299"/>
        <end position="319"/>
    </location>
</feature>
<dbReference type="Proteomes" id="UP000319804">
    <property type="component" value="Unassembled WGS sequence"/>
</dbReference>
<feature type="transmembrane region" description="Helical" evidence="1">
    <location>
        <begin position="372"/>
        <end position="391"/>
    </location>
</feature>
<gene>
    <name evidence="2" type="ORF">FHX68_0892</name>
</gene>
<feature type="transmembrane region" description="Helical" evidence="1">
    <location>
        <begin position="55"/>
        <end position="77"/>
    </location>
</feature>
<keyword evidence="1" id="KW-1133">Transmembrane helix</keyword>
<evidence type="ECO:0000313" key="2">
    <source>
        <dbReference type="EMBL" id="TQN00772.1"/>
    </source>
</evidence>
<feature type="transmembrane region" description="Helical" evidence="1">
    <location>
        <begin position="27"/>
        <end position="49"/>
    </location>
</feature>
<feature type="transmembrane region" description="Helical" evidence="1">
    <location>
        <begin position="480"/>
        <end position="504"/>
    </location>
</feature>
<feature type="transmembrane region" description="Helical" evidence="1">
    <location>
        <begin position="171"/>
        <end position="193"/>
    </location>
</feature>
<feature type="transmembrane region" description="Helical" evidence="1">
    <location>
        <begin position="325"/>
        <end position="343"/>
    </location>
</feature>
<protein>
    <submittedName>
        <fullName evidence="2">ABC-2 type transport system permease protein</fullName>
    </submittedName>
</protein>
<feature type="transmembrane region" description="Helical" evidence="1">
    <location>
        <begin position="89"/>
        <end position="122"/>
    </location>
</feature>
<dbReference type="EMBL" id="VFPS01000001">
    <property type="protein sequence ID" value="TQN00772.1"/>
    <property type="molecule type" value="Genomic_DNA"/>
</dbReference>
<feature type="transmembrane region" description="Helical" evidence="1">
    <location>
        <begin position="234"/>
        <end position="252"/>
    </location>
</feature>
<evidence type="ECO:0000313" key="3">
    <source>
        <dbReference type="Proteomes" id="UP000319804"/>
    </source>
</evidence>
<organism evidence="2 3">
    <name type="scientific">Microbacterium lacticum</name>
    <dbReference type="NCBI Taxonomy" id="33885"/>
    <lineage>
        <taxon>Bacteria</taxon>
        <taxon>Bacillati</taxon>
        <taxon>Actinomycetota</taxon>
        <taxon>Actinomycetes</taxon>
        <taxon>Micrococcales</taxon>
        <taxon>Microbacteriaceae</taxon>
        <taxon>Microbacterium</taxon>
    </lineage>
</organism>
<dbReference type="AlphaFoldDB" id="A0A4Y3UHM2"/>
<reference evidence="2 3" key="1">
    <citation type="submission" date="2019-06" db="EMBL/GenBank/DDBJ databases">
        <title>Sequencing the genomes of 1000 actinobacteria strains.</title>
        <authorList>
            <person name="Klenk H.-P."/>
        </authorList>
    </citation>
    <scope>NUCLEOTIDE SEQUENCE [LARGE SCALE GENOMIC DNA]</scope>
    <source>
        <strain evidence="2 3">DSM 20427</strain>
    </source>
</reference>
<keyword evidence="3" id="KW-1185">Reference proteome</keyword>
<comment type="caution">
    <text evidence="2">The sequence shown here is derived from an EMBL/GenBank/DDBJ whole genome shotgun (WGS) entry which is preliminary data.</text>
</comment>
<feature type="transmembrane region" description="Helical" evidence="1">
    <location>
        <begin position="397"/>
        <end position="429"/>
    </location>
</feature>
<sequence>MAAHLLRLRLDLLLGALRGDARHVTRVLLALLALIVVVAGVVIGTLRLQTAGVDVAAAVTIVAGSALTLGVFAAAFMGGIDDQLDPRRFAVFGLSPLSVAGSTFAAGILSLPVLALIVVAVAVGRLWVGLGASVALTIVAAVLGALTCALTAKVALAFAGLVLPGRRSRELAGVFLVAVLVVVIPTALFFVSLEWNGQVPSALREAVEVLSVTPLGAAWAIPAASLSGSFTGPLLVAIATVLALGALWVWLVHRLLTTAERPAVARERGGLGWFALTPSTPAGGIAARSLIYWLRDPRYIVNLAIVPVVAVVVIVPLLIVGVPPAYVALIPAPLMALFFGWIAHNDLAYDSTALWMHVASAVRGASDRIGRLVPVLLVGLASLAVVVPLTVSLHGRWAILPAMAGVCASLFLSGLGLSSLASVVSPYAVSRPGDSPFQQPQRTHGGLSQGVVLLGALVLSVPALWWGWRAVAVDVDETWPALWAGLAIGLVVLIIGVVAGGAVFERRGGRLMEFAEST</sequence>
<keyword evidence="1" id="KW-0812">Transmembrane</keyword>
<dbReference type="OrthoDB" id="3261041at2"/>
<accession>A0A4Y3UHM2</accession>
<dbReference type="RefSeq" id="WP_141379243.1">
    <property type="nucleotide sequence ID" value="NZ_BJNA01000004.1"/>
</dbReference>
<proteinExistence type="predicted"/>
<keyword evidence="1" id="KW-0472">Membrane</keyword>
<feature type="transmembrane region" description="Helical" evidence="1">
    <location>
        <begin position="134"/>
        <end position="159"/>
    </location>
</feature>